<organism evidence="1 2">
    <name type="scientific">Mucilaginibacter rubeus</name>
    <dbReference type="NCBI Taxonomy" id="2027860"/>
    <lineage>
        <taxon>Bacteria</taxon>
        <taxon>Pseudomonadati</taxon>
        <taxon>Bacteroidota</taxon>
        <taxon>Sphingobacteriia</taxon>
        <taxon>Sphingobacteriales</taxon>
        <taxon>Sphingobacteriaceae</taxon>
        <taxon>Mucilaginibacter</taxon>
    </lineage>
</organism>
<dbReference type="EMBL" id="CP043450">
    <property type="protein sequence ID" value="QEM09190.1"/>
    <property type="molecule type" value="Genomic_DNA"/>
</dbReference>
<proteinExistence type="predicted"/>
<evidence type="ECO:0008006" key="3">
    <source>
        <dbReference type="Google" id="ProtNLM"/>
    </source>
</evidence>
<reference evidence="1" key="1">
    <citation type="submission" date="2019-08" db="EMBL/GenBank/DDBJ databases">
        <title>Comparative genome analysis confer to the adaptation heavy metal polluted environment.</title>
        <authorList>
            <person name="Li Y."/>
        </authorList>
    </citation>
    <scope>NUCLEOTIDE SEQUENCE [LARGE SCALE GENOMIC DNA]</scope>
    <source>
        <strain evidence="1">P1</strain>
    </source>
</reference>
<keyword evidence="2" id="KW-1185">Reference proteome</keyword>
<dbReference type="OrthoDB" id="5187906at2"/>
<name>A0A5C1HVS3_9SPHI</name>
<protein>
    <recommendedName>
        <fullName evidence="3">DUF2116 family Zn-ribbon domain-containing protein</fullName>
    </recommendedName>
</protein>
<evidence type="ECO:0000313" key="2">
    <source>
        <dbReference type="Proteomes" id="UP000251402"/>
    </source>
</evidence>
<dbReference type="RefSeq" id="WP_146750017.1">
    <property type="nucleotide sequence ID" value="NZ_CP043450.1"/>
</dbReference>
<dbReference type="AlphaFoldDB" id="A0A5C1HVS3"/>
<evidence type="ECO:0000313" key="1">
    <source>
        <dbReference type="EMBL" id="QEM09190.1"/>
    </source>
</evidence>
<sequence length="150" mass="17268">MTNDTHTKRRCESCGKEIFSGRTDKRYCDDVCRARATRERHKLDAMAGFQDKHTAVIRTIERNYKLLKKALAGRDEWIADYVVLYFQGFDRSFYTGSQPLENGSTRYFCFEIGWAELGESKLALIIDKSRLSIFNATDQNGWGFNPGESS</sequence>
<dbReference type="Proteomes" id="UP000251402">
    <property type="component" value="Chromosome"/>
</dbReference>
<accession>A0A5C1HVS3</accession>
<gene>
    <name evidence="1" type="ORF">DEO27_003885</name>
</gene>
<dbReference type="KEGG" id="mrub:DEO27_003885"/>